<evidence type="ECO:0000256" key="8">
    <source>
        <dbReference type="SAM" id="Phobius"/>
    </source>
</evidence>
<evidence type="ECO:0000256" key="7">
    <source>
        <dbReference type="HAMAP-Rule" id="MF_01153"/>
    </source>
</evidence>
<feature type="topological domain" description="Periplasmic" evidence="7">
    <location>
        <begin position="1"/>
        <end position="6"/>
    </location>
</feature>
<sequence>MNIWGKLIGGFFGFLLAGPFGLILGVFIGHLFDRGLSRNQGWTFSSINPSVAQQVFFDSTFSVMGHIAKLDGRVSEAEIQAARAIMTRLGLTETMRKKAIDLFNQGKQRSFDLEKTLKHLVQTCHRNKVLLKLFVEIQMQSALAEQPISRDKQKVLQKIYQYLGFTPINFSFFEHIFNFEQAFRQQSSQQQQKGHYQHQSSHSRHQLNLRDAYAILGIPESASPAEIKKAYRKLMSQHHPDKLVSKGLPEEMIKIATEKTQNIKAAYERICAAKGI</sequence>
<dbReference type="InterPro" id="IPR001623">
    <property type="entry name" value="DnaJ_domain"/>
</dbReference>
<dbReference type="InterPro" id="IPR050817">
    <property type="entry name" value="DjlA_DnaK_co-chaperone"/>
</dbReference>
<dbReference type="HAMAP" id="MF_01153">
    <property type="entry name" value="DjlA"/>
    <property type="match status" value="1"/>
</dbReference>
<keyword evidence="6 7" id="KW-0143">Chaperone</keyword>
<dbReference type="PROSITE" id="PS50076">
    <property type="entry name" value="DNAJ_2"/>
    <property type="match status" value="1"/>
</dbReference>
<evidence type="ECO:0000256" key="6">
    <source>
        <dbReference type="ARBA" id="ARBA00023186"/>
    </source>
</evidence>
<gene>
    <name evidence="7 10" type="primary">djlA</name>
    <name evidence="10" type="ORF">RVIR1_13350</name>
</gene>
<feature type="transmembrane region" description="Helical" evidence="8">
    <location>
        <begin position="12"/>
        <end position="32"/>
    </location>
</feature>
<dbReference type="GO" id="GO:0051087">
    <property type="term" value="F:protein-folding chaperone binding"/>
    <property type="evidence" value="ECO:0007669"/>
    <property type="project" value="InterPro"/>
</dbReference>
<dbReference type="CDD" id="cd07316">
    <property type="entry name" value="terB_like_DjlA"/>
    <property type="match status" value="1"/>
</dbReference>
<keyword evidence="3 7" id="KW-0812">Transmembrane</keyword>
<comment type="subcellular location">
    <subcellularLocation>
        <location evidence="7">Cell inner membrane</location>
        <topology evidence="7">Single-pass type III membrane protein</topology>
    </subcellularLocation>
</comment>
<evidence type="ECO:0000256" key="2">
    <source>
        <dbReference type="ARBA" id="ARBA00022519"/>
    </source>
</evidence>
<dbReference type="EMBL" id="AP018005">
    <property type="protein sequence ID" value="BBB15782.1"/>
    <property type="molecule type" value="Genomic_DNA"/>
</dbReference>
<dbReference type="GO" id="GO:0005886">
    <property type="term" value="C:plasma membrane"/>
    <property type="evidence" value="ECO:0007669"/>
    <property type="project" value="UniProtKB-SubCell"/>
</dbReference>
<reference evidence="10 11" key="1">
    <citation type="submission" date="2017-03" db="EMBL/GenBank/DDBJ databases">
        <title>The genome sequence of Candidatus Rickettsiella viridis.</title>
        <authorList>
            <person name="Nikoh N."/>
            <person name="Tsuchida T."/>
            <person name="Yamaguchi K."/>
            <person name="Maeda T."/>
            <person name="Shigenobu S."/>
            <person name="Fukatsu T."/>
        </authorList>
    </citation>
    <scope>NUCLEOTIDE SEQUENCE [LARGE SCALE GENOMIC DNA]</scope>
    <source>
        <strain evidence="10 11">Ap-RA04</strain>
    </source>
</reference>
<keyword evidence="5 7" id="KW-0472">Membrane</keyword>
<dbReference type="Proteomes" id="UP000282483">
    <property type="component" value="Chromosome"/>
</dbReference>
<feature type="domain" description="J" evidence="9">
    <location>
        <begin position="211"/>
        <end position="275"/>
    </location>
</feature>
<dbReference type="SUPFAM" id="SSF158682">
    <property type="entry name" value="TerB-like"/>
    <property type="match status" value="1"/>
</dbReference>
<dbReference type="NCBIfam" id="NF006948">
    <property type="entry name" value="PRK09430.1"/>
    <property type="match status" value="1"/>
</dbReference>
<dbReference type="PRINTS" id="PR00625">
    <property type="entry name" value="JDOMAIN"/>
</dbReference>
<dbReference type="RefSeq" id="WP_126323315.1">
    <property type="nucleotide sequence ID" value="NZ_AP018005.1"/>
</dbReference>
<comment type="domain">
    <text evidence="7">The transmembrane domain is a dimerization domain.</text>
</comment>
<dbReference type="Gene3D" id="1.10.287.110">
    <property type="entry name" value="DnaJ domain"/>
    <property type="match status" value="1"/>
</dbReference>
<dbReference type="PANTHER" id="PTHR24074">
    <property type="entry name" value="CO-CHAPERONE PROTEIN DJLA"/>
    <property type="match status" value="1"/>
</dbReference>
<name>A0A2Z5V5U4_9COXI</name>
<protein>
    <recommendedName>
        <fullName evidence="7">Co-chaperone protein DjlA</fullName>
    </recommendedName>
</protein>
<keyword evidence="11" id="KW-1185">Reference proteome</keyword>
<dbReference type="Pfam" id="PF00226">
    <property type="entry name" value="DnaJ"/>
    <property type="match status" value="1"/>
</dbReference>
<dbReference type="InterPro" id="IPR036869">
    <property type="entry name" value="J_dom_sf"/>
</dbReference>
<evidence type="ECO:0000256" key="1">
    <source>
        <dbReference type="ARBA" id="ARBA00022475"/>
    </source>
</evidence>
<comment type="function">
    <text evidence="7">Regulatory DnaK co-chaperone. Direct interaction between DnaK and DjlA is needed for the induction of the wcaABCDE operon, involved in the synthesis of a colanic acid polysaccharide capsule, possibly through activation of the RcsB/RcsC phosphotransfer signaling pathway. The colanic acid capsule may help the bacterium survive conditions outside the host.</text>
</comment>
<accession>A0A2Z5V5U4</accession>
<organism evidence="10 11">
    <name type="scientific">Candidatus Rickettsiella viridis</name>
    <dbReference type="NCBI Taxonomy" id="676208"/>
    <lineage>
        <taxon>Bacteria</taxon>
        <taxon>Pseudomonadati</taxon>
        <taxon>Pseudomonadota</taxon>
        <taxon>Gammaproteobacteria</taxon>
        <taxon>Legionellales</taxon>
        <taxon>Coxiellaceae</taxon>
        <taxon>Rickettsiella</taxon>
    </lineage>
</organism>
<comment type="subunit">
    <text evidence="7">Homodimer.</text>
</comment>
<keyword evidence="1 7" id="KW-1003">Cell membrane</keyword>
<feature type="topological domain" description="Cytoplasmic" evidence="7">
    <location>
        <begin position="31"/>
        <end position="276"/>
    </location>
</feature>
<dbReference type="Gene3D" id="1.10.3680.10">
    <property type="entry name" value="TerB-like"/>
    <property type="match status" value="1"/>
</dbReference>
<dbReference type="SMART" id="SM00271">
    <property type="entry name" value="DnaJ"/>
    <property type="match status" value="1"/>
</dbReference>
<keyword evidence="2 7" id="KW-0997">Cell inner membrane</keyword>
<evidence type="ECO:0000256" key="3">
    <source>
        <dbReference type="ARBA" id="ARBA00022692"/>
    </source>
</evidence>
<dbReference type="CDD" id="cd06257">
    <property type="entry name" value="DnaJ"/>
    <property type="match status" value="1"/>
</dbReference>
<evidence type="ECO:0000256" key="5">
    <source>
        <dbReference type="ARBA" id="ARBA00023136"/>
    </source>
</evidence>
<evidence type="ECO:0000259" key="9">
    <source>
        <dbReference type="PROSITE" id="PS50076"/>
    </source>
</evidence>
<dbReference type="InterPro" id="IPR023749">
    <property type="entry name" value="DjlA"/>
</dbReference>
<evidence type="ECO:0000313" key="10">
    <source>
        <dbReference type="EMBL" id="BBB15782.1"/>
    </source>
</evidence>
<dbReference type="SUPFAM" id="SSF46565">
    <property type="entry name" value="Chaperone J-domain"/>
    <property type="match status" value="1"/>
</dbReference>
<evidence type="ECO:0000256" key="4">
    <source>
        <dbReference type="ARBA" id="ARBA00022989"/>
    </source>
</evidence>
<dbReference type="OrthoDB" id="9782583at2"/>
<dbReference type="InterPro" id="IPR029024">
    <property type="entry name" value="TerB-like"/>
</dbReference>
<dbReference type="InterPro" id="IPR007791">
    <property type="entry name" value="DjlA_N"/>
</dbReference>
<dbReference type="KEGG" id="rvi:RVIR1_13350"/>
<proteinExistence type="inferred from homology"/>
<evidence type="ECO:0000313" key="11">
    <source>
        <dbReference type="Proteomes" id="UP000282483"/>
    </source>
</evidence>
<dbReference type="Pfam" id="PF05099">
    <property type="entry name" value="TerB"/>
    <property type="match status" value="1"/>
</dbReference>
<keyword evidence="4 7" id="KW-1133">Transmembrane helix</keyword>
<dbReference type="AlphaFoldDB" id="A0A2Z5V5U4"/>